<proteinExistence type="predicted"/>
<reference evidence="2 3" key="1">
    <citation type="submission" date="2014-04" db="EMBL/GenBank/DDBJ databases">
        <title>Draft Genome Sequence of Synergistes jonesii.</title>
        <authorList>
            <person name="Coil D.A."/>
            <person name="Eisen J.A."/>
            <person name="Holland-Moritz H.E."/>
        </authorList>
    </citation>
    <scope>NUCLEOTIDE SEQUENCE [LARGE SCALE GENOMIC DNA]</scope>
    <source>
        <strain evidence="2 3">78-1</strain>
    </source>
</reference>
<comment type="caution">
    <text evidence="2">The sequence shown here is derived from an EMBL/GenBank/DDBJ whole genome shotgun (WGS) entry which is preliminary data.</text>
</comment>
<dbReference type="PANTHER" id="PTHR47739:SF1">
    <property type="entry name" value="TRNA1(VAL) (ADENINE(37)-N6)-METHYLTRANSFERASE"/>
    <property type="match status" value="1"/>
</dbReference>
<dbReference type="Pfam" id="PF05175">
    <property type="entry name" value="MTS"/>
    <property type="match status" value="1"/>
</dbReference>
<dbReference type="GO" id="GO:0008168">
    <property type="term" value="F:methyltransferase activity"/>
    <property type="evidence" value="ECO:0007669"/>
    <property type="project" value="InterPro"/>
</dbReference>
<dbReference type="InterPro" id="IPR029063">
    <property type="entry name" value="SAM-dependent_MTases_sf"/>
</dbReference>
<dbReference type="GeneID" id="90983341"/>
<evidence type="ECO:0000259" key="1">
    <source>
        <dbReference type="Pfam" id="PF05175"/>
    </source>
</evidence>
<sequence length="240" mass="26420">MEKCHDLLRGVLKIYQPDEREGLRVNVDTILLAHFTRPKRGEKILEIGCAHGAVSLILAKRGFSVQGVDIQPHLIELAKRNAALNGLDADFFAADIRDYKKIAPAQSFDRIVVNPPYDEEGSCRRSPSEARSASVQGSRCTLGDIIAASHYLLKNRGRLDIVIRSDRTGELFALLDRYKTPPKIMRCVHPRPKGRASVLLAEAVRSGGKGIVVEPPLFIVDESGAETPELKAAYAIEEGD</sequence>
<name>A0A073IRR6_9BACT</name>
<organism evidence="2 3">
    <name type="scientific">Synergistes jonesii</name>
    <dbReference type="NCBI Taxonomy" id="2754"/>
    <lineage>
        <taxon>Bacteria</taxon>
        <taxon>Thermotogati</taxon>
        <taxon>Synergistota</taxon>
        <taxon>Synergistia</taxon>
        <taxon>Synergistales</taxon>
        <taxon>Synergistaceae</taxon>
        <taxon>Synergistes</taxon>
    </lineage>
</organism>
<protein>
    <recommendedName>
        <fullName evidence="1">Methyltransferase small domain-containing protein</fullName>
    </recommendedName>
</protein>
<dbReference type="AlphaFoldDB" id="A0A073IRR6"/>
<evidence type="ECO:0000313" key="2">
    <source>
        <dbReference type="EMBL" id="KEJ92469.1"/>
    </source>
</evidence>
<keyword evidence="3" id="KW-1185">Reference proteome</keyword>
<dbReference type="OrthoDB" id="9777257at2"/>
<dbReference type="CDD" id="cd02440">
    <property type="entry name" value="AdoMet_MTases"/>
    <property type="match status" value="1"/>
</dbReference>
<dbReference type="Gene3D" id="3.40.50.150">
    <property type="entry name" value="Vaccinia Virus protein VP39"/>
    <property type="match status" value="1"/>
</dbReference>
<dbReference type="GO" id="GO:0032259">
    <property type="term" value="P:methylation"/>
    <property type="evidence" value="ECO:0007669"/>
    <property type="project" value="InterPro"/>
</dbReference>
<accession>A0A073IRR6</accession>
<dbReference type="eggNOG" id="COG4123">
    <property type="taxonomic scope" value="Bacteria"/>
</dbReference>
<dbReference type="SUPFAM" id="SSF53335">
    <property type="entry name" value="S-adenosyl-L-methionine-dependent methyltransferases"/>
    <property type="match status" value="1"/>
</dbReference>
<dbReference type="RefSeq" id="WP_037975563.1">
    <property type="nucleotide sequence ID" value="NZ_JMKI01000026.1"/>
</dbReference>
<dbReference type="InterPro" id="IPR002052">
    <property type="entry name" value="DNA_methylase_N6_adenine_CS"/>
</dbReference>
<dbReference type="STRING" id="2754.EH55_03115"/>
<dbReference type="Proteomes" id="UP000027665">
    <property type="component" value="Unassembled WGS sequence"/>
</dbReference>
<feature type="domain" description="Methyltransferase small" evidence="1">
    <location>
        <begin position="30"/>
        <end position="164"/>
    </location>
</feature>
<evidence type="ECO:0000313" key="3">
    <source>
        <dbReference type="Proteomes" id="UP000027665"/>
    </source>
</evidence>
<dbReference type="InterPro" id="IPR007848">
    <property type="entry name" value="Small_mtfrase_dom"/>
</dbReference>
<dbReference type="PROSITE" id="PS00092">
    <property type="entry name" value="N6_MTASE"/>
    <property type="match status" value="1"/>
</dbReference>
<dbReference type="EMBL" id="JMKI01000026">
    <property type="protein sequence ID" value="KEJ92469.1"/>
    <property type="molecule type" value="Genomic_DNA"/>
</dbReference>
<dbReference type="GO" id="GO:0003676">
    <property type="term" value="F:nucleic acid binding"/>
    <property type="evidence" value="ECO:0007669"/>
    <property type="project" value="InterPro"/>
</dbReference>
<gene>
    <name evidence="2" type="ORF">EH55_03115</name>
</gene>
<dbReference type="PANTHER" id="PTHR47739">
    <property type="entry name" value="TRNA1(VAL) (ADENINE(37)-N6)-METHYLTRANSFERASE"/>
    <property type="match status" value="1"/>
</dbReference>
<dbReference type="InterPro" id="IPR050210">
    <property type="entry name" value="tRNA_Adenine-N(6)_MTase"/>
</dbReference>